<dbReference type="SUPFAM" id="SSF51735">
    <property type="entry name" value="NAD(P)-binding Rossmann-fold domains"/>
    <property type="match status" value="1"/>
</dbReference>
<dbReference type="PANTHER" id="PTHR48079:SF6">
    <property type="entry name" value="NAD(P)-BINDING DOMAIN-CONTAINING PROTEIN-RELATED"/>
    <property type="match status" value="1"/>
</dbReference>
<evidence type="ECO:0000259" key="1">
    <source>
        <dbReference type="Pfam" id="PF05368"/>
    </source>
</evidence>
<keyword evidence="3" id="KW-1185">Reference proteome</keyword>
<sequence length="346" mass="37770">MSNSIPIFILGATGYIGGCILSRLLAHPEHETFAITAFVRSAEKSEKLKSFGINVVQGSTDDREKVEVLASQAHVVFSTASSNDVPAIQAVIAGLKKRHESTGIMPILVHTSGAQVINDQAKGMYRSDTIYDDMNPDQIEALPPNQPHRPVDIKVKEADIEGHLKSYIVIPGTVYGIVSSALVDAGIQNPYSKQIPMTIKASVVRGQVPMVGKGLCVWTSVDIDELADFYIILFNSIRKDNNRVGHGREGYFFTDSGEYSLYEFSRTIGDALVRLGVLKDPEPTAMSDEELIKYVGSVERGNKVGANARCRGNRSRALGWTPVKTTDDMLKSIFPQAQATLQTLSK</sequence>
<dbReference type="InterPro" id="IPR036291">
    <property type="entry name" value="NAD(P)-bd_dom_sf"/>
</dbReference>
<dbReference type="GO" id="GO:0004029">
    <property type="term" value="F:aldehyde dehydrogenase (NAD+) activity"/>
    <property type="evidence" value="ECO:0007669"/>
    <property type="project" value="TreeGrafter"/>
</dbReference>
<reference evidence="2 3" key="1">
    <citation type="submission" date="2022-09" db="EMBL/GenBank/DDBJ databases">
        <authorList>
            <person name="Palmer J.M."/>
        </authorList>
    </citation>
    <scope>NUCLEOTIDE SEQUENCE [LARGE SCALE GENOMIC DNA]</scope>
    <source>
        <strain evidence="2 3">DSM 7382</strain>
    </source>
</reference>
<evidence type="ECO:0000313" key="3">
    <source>
        <dbReference type="Proteomes" id="UP001385951"/>
    </source>
</evidence>
<accession>A0AAW0FP17</accession>
<dbReference type="Proteomes" id="UP001385951">
    <property type="component" value="Unassembled WGS sequence"/>
</dbReference>
<gene>
    <name evidence="2" type="ORF">QCA50_017976</name>
</gene>
<protein>
    <recommendedName>
        <fullName evidence="1">NmrA-like domain-containing protein</fullName>
    </recommendedName>
</protein>
<dbReference type="Pfam" id="PF05368">
    <property type="entry name" value="NmrA"/>
    <property type="match status" value="1"/>
</dbReference>
<feature type="domain" description="NmrA-like" evidence="1">
    <location>
        <begin position="7"/>
        <end position="82"/>
    </location>
</feature>
<evidence type="ECO:0000313" key="2">
    <source>
        <dbReference type="EMBL" id="KAK7679032.1"/>
    </source>
</evidence>
<comment type="caution">
    <text evidence="2">The sequence shown here is derived from an EMBL/GenBank/DDBJ whole genome shotgun (WGS) entry which is preliminary data.</text>
</comment>
<dbReference type="Gene3D" id="3.40.50.720">
    <property type="entry name" value="NAD(P)-binding Rossmann-like Domain"/>
    <property type="match status" value="1"/>
</dbReference>
<dbReference type="PANTHER" id="PTHR48079">
    <property type="entry name" value="PROTEIN YEEZ"/>
    <property type="match status" value="1"/>
</dbReference>
<name>A0AAW0FP17_9APHY</name>
<dbReference type="EMBL" id="JASBNA010000064">
    <property type="protein sequence ID" value="KAK7679032.1"/>
    <property type="molecule type" value="Genomic_DNA"/>
</dbReference>
<dbReference type="GO" id="GO:0005737">
    <property type="term" value="C:cytoplasm"/>
    <property type="evidence" value="ECO:0007669"/>
    <property type="project" value="TreeGrafter"/>
</dbReference>
<proteinExistence type="predicted"/>
<dbReference type="InterPro" id="IPR051783">
    <property type="entry name" value="NAD(P)-dependent_oxidoreduct"/>
</dbReference>
<dbReference type="InterPro" id="IPR008030">
    <property type="entry name" value="NmrA-like"/>
</dbReference>
<organism evidence="2 3">
    <name type="scientific">Cerrena zonata</name>
    <dbReference type="NCBI Taxonomy" id="2478898"/>
    <lineage>
        <taxon>Eukaryota</taxon>
        <taxon>Fungi</taxon>
        <taxon>Dikarya</taxon>
        <taxon>Basidiomycota</taxon>
        <taxon>Agaricomycotina</taxon>
        <taxon>Agaricomycetes</taxon>
        <taxon>Polyporales</taxon>
        <taxon>Cerrenaceae</taxon>
        <taxon>Cerrena</taxon>
    </lineage>
</organism>
<dbReference type="AlphaFoldDB" id="A0AAW0FP17"/>